<dbReference type="PANTHER" id="PTHR35372:SF2">
    <property type="entry name" value="SF3 HELICASE DOMAIN-CONTAINING PROTEIN"/>
    <property type="match status" value="1"/>
</dbReference>
<dbReference type="EMBL" id="NEXE01000315">
    <property type="protein sequence ID" value="PSN83333.1"/>
    <property type="molecule type" value="Genomic_DNA"/>
</dbReference>
<name>A0A2R6AAL2_9ARCH</name>
<evidence type="ECO:0000256" key="1">
    <source>
        <dbReference type="ARBA" id="ARBA00022741"/>
    </source>
</evidence>
<dbReference type="InterPro" id="IPR027417">
    <property type="entry name" value="P-loop_NTPase"/>
</dbReference>
<gene>
    <name evidence="5" type="ORF">B9Q03_13505</name>
</gene>
<dbReference type="InterPro" id="IPR006500">
    <property type="entry name" value="Helicase_put_C_phage/plasmid"/>
</dbReference>
<evidence type="ECO:0000259" key="4">
    <source>
        <dbReference type="PROSITE" id="PS51206"/>
    </source>
</evidence>
<evidence type="ECO:0000313" key="5">
    <source>
        <dbReference type="EMBL" id="PSN83333.1"/>
    </source>
</evidence>
<organism evidence="5 6">
    <name type="scientific">Candidatus Marsarchaeota G2 archaeon OSP_D</name>
    <dbReference type="NCBI Taxonomy" id="1978157"/>
    <lineage>
        <taxon>Archaea</taxon>
        <taxon>Candidatus Marsarchaeota</taxon>
        <taxon>Candidatus Marsarchaeota group 2</taxon>
    </lineage>
</organism>
<dbReference type="InterPro" id="IPR014818">
    <property type="entry name" value="Phage/plasmid_primase_P4_C"/>
</dbReference>
<dbReference type="SMART" id="SM00885">
    <property type="entry name" value="D5_N"/>
    <property type="match status" value="1"/>
</dbReference>
<dbReference type="Proteomes" id="UP000240322">
    <property type="component" value="Unassembled WGS sequence"/>
</dbReference>
<dbReference type="GO" id="GO:0005524">
    <property type="term" value="F:ATP binding"/>
    <property type="evidence" value="ECO:0007669"/>
    <property type="project" value="UniProtKB-KW"/>
</dbReference>
<feature type="domain" description="SF3 helicase" evidence="4">
    <location>
        <begin position="134"/>
        <end position="264"/>
    </location>
</feature>
<proteinExistence type="predicted"/>
<evidence type="ECO:0000313" key="6">
    <source>
        <dbReference type="Proteomes" id="UP000240322"/>
    </source>
</evidence>
<protein>
    <recommendedName>
        <fullName evidence="4">SF3 helicase domain-containing protein</fullName>
    </recommendedName>
</protein>
<dbReference type="InterPro" id="IPR045455">
    <property type="entry name" value="NrS-1_pol-like_helicase"/>
</dbReference>
<sequence>MKKRIYRKVQHISALGATSFWWYDGAAWRLGAEEVVEKDLIEVLSNQADTKPSSTLLDQVIRIIGAKNWVTEKQLKEPPLNLINLRNGILDIETGELLPHDPQLWFTSVIDVQYDPNAKCPNFTRFLSEVLPPEAHLTIQELFGYVLYRGNHARRAFLFIGSGGNGKSLLLDILTRWIGEENVSNKSLQDLEFNRFSVARLLGKHLNVSADLPQTPLNKSEVFRALTGGDFLEAERKHRDSFSFQPYCKLVFQRTNFPQSRRMR</sequence>
<accession>A0A2R6AAL2</accession>
<evidence type="ECO:0000256" key="3">
    <source>
        <dbReference type="ARBA" id="ARBA00022840"/>
    </source>
</evidence>
<keyword evidence="3" id="KW-0067">ATP-binding</keyword>
<keyword evidence="2" id="KW-0378">Hydrolase</keyword>
<dbReference type="NCBIfam" id="TIGR01613">
    <property type="entry name" value="primase_Cterm"/>
    <property type="match status" value="1"/>
</dbReference>
<evidence type="ECO:0000256" key="2">
    <source>
        <dbReference type="ARBA" id="ARBA00022801"/>
    </source>
</evidence>
<dbReference type="PANTHER" id="PTHR35372">
    <property type="entry name" value="ATP BINDING PROTEIN-RELATED"/>
    <property type="match status" value="1"/>
</dbReference>
<dbReference type="AlphaFoldDB" id="A0A2R6AAL2"/>
<dbReference type="InterPro" id="IPR014015">
    <property type="entry name" value="Helicase_SF3_DNA-vir"/>
</dbReference>
<dbReference type="PROSITE" id="PS51206">
    <property type="entry name" value="SF3_HELICASE_1"/>
    <property type="match status" value="1"/>
</dbReference>
<dbReference type="GO" id="GO:0016787">
    <property type="term" value="F:hydrolase activity"/>
    <property type="evidence" value="ECO:0007669"/>
    <property type="project" value="UniProtKB-KW"/>
</dbReference>
<dbReference type="InterPro" id="IPR051620">
    <property type="entry name" value="ORF904-like_C"/>
</dbReference>
<dbReference type="Gene3D" id="3.40.50.300">
    <property type="entry name" value="P-loop containing nucleotide triphosphate hydrolases"/>
    <property type="match status" value="1"/>
</dbReference>
<dbReference type="Pfam" id="PF08706">
    <property type="entry name" value="D5_N"/>
    <property type="match status" value="1"/>
</dbReference>
<reference evidence="5 6" key="1">
    <citation type="submission" date="2017-04" db="EMBL/GenBank/DDBJ databases">
        <title>Novel microbial lineages endemic to geothermal iron-oxide mats fill important gaps in the evolutionary history of Archaea.</title>
        <authorList>
            <person name="Jay Z.J."/>
            <person name="Beam J.P."/>
            <person name="Dlakic M."/>
            <person name="Rusch D.B."/>
            <person name="Kozubal M.A."/>
            <person name="Inskeep W.P."/>
        </authorList>
    </citation>
    <scope>NUCLEOTIDE SEQUENCE [LARGE SCALE GENOMIC DNA]</scope>
    <source>
        <strain evidence="5">OSP_D</strain>
    </source>
</reference>
<comment type="caution">
    <text evidence="5">The sequence shown here is derived from an EMBL/GenBank/DDBJ whole genome shotgun (WGS) entry which is preliminary data.</text>
</comment>
<dbReference type="Pfam" id="PF19263">
    <property type="entry name" value="DUF5906"/>
    <property type="match status" value="1"/>
</dbReference>
<keyword evidence="1" id="KW-0547">Nucleotide-binding</keyword>
<dbReference type="SUPFAM" id="SSF52540">
    <property type="entry name" value="P-loop containing nucleoside triphosphate hydrolases"/>
    <property type="match status" value="1"/>
</dbReference>